<dbReference type="EMBL" id="CP098611">
    <property type="protein sequence ID" value="USR89657.1"/>
    <property type="molecule type" value="Genomic_DNA"/>
</dbReference>
<protein>
    <submittedName>
        <fullName evidence="1">Uncharacterized protein</fullName>
    </submittedName>
</protein>
<name>A0ABY5AKK9_9CYAN</name>
<proteinExistence type="predicted"/>
<keyword evidence="2" id="KW-1185">Reference proteome</keyword>
<accession>A0ABY5AKK9</accession>
<dbReference type="RefSeq" id="WP_252660576.1">
    <property type="nucleotide sequence ID" value="NZ_CP098611.1"/>
</dbReference>
<reference evidence="1" key="1">
    <citation type="submission" date="2022-06" db="EMBL/GenBank/DDBJ databases">
        <title>Genome sequence of Phormidium yuhuli AB48 isolated from an industrial photobioreactor environment.</title>
        <authorList>
            <person name="Qiu Y."/>
            <person name="Noonan A.J.C."/>
            <person name="Dofher K."/>
            <person name="Koch M."/>
            <person name="Kieft B."/>
            <person name="Lin X."/>
            <person name="Ziels R.M."/>
            <person name="Hallam S.J."/>
        </authorList>
    </citation>
    <scope>NUCLEOTIDE SEQUENCE</scope>
    <source>
        <strain evidence="1">AB48</strain>
    </source>
</reference>
<evidence type="ECO:0000313" key="1">
    <source>
        <dbReference type="EMBL" id="USR89657.1"/>
    </source>
</evidence>
<evidence type="ECO:0000313" key="2">
    <source>
        <dbReference type="Proteomes" id="UP001056708"/>
    </source>
</evidence>
<gene>
    <name evidence="1" type="ORF">NEA10_12285</name>
</gene>
<dbReference type="Proteomes" id="UP001056708">
    <property type="component" value="Chromosome"/>
</dbReference>
<organism evidence="1 2">
    <name type="scientific">Phormidium yuhuli AB48</name>
    <dbReference type="NCBI Taxonomy" id="2940671"/>
    <lineage>
        <taxon>Bacteria</taxon>
        <taxon>Bacillati</taxon>
        <taxon>Cyanobacteriota</taxon>
        <taxon>Cyanophyceae</taxon>
        <taxon>Oscillatoriophycideae</taxon>
        <taxon>Oscillatoriales</taxon>
        <taxon>Oscillatoriaceae</taxon>
        <taxon>Phormidium</taxon>
        <taxon>Phormidium yuhuli</taxon>
    </lineage>
</organism>
<sequence>MTPCQPTELQPYRYISGRTLLALPKLARCQDLPPETWTSPDHLWHFVFISHRWGSQTDPDPDGTQLAALKRLAQHLSMIAEVISDERVGPEVAQERLKQIPSLRRQGTLQAAHLLFRCLCDAESQADAEELWQDGQGILARIGFWYDYACLPQDPKTPAEAEEFTQALQGIGELLLSPQVSTLALRKEGDGYLSRGWCFAEAMIAQSRNDPYRPMVLWTDRWDKPVSILNDEPFSVFKPDVEKLIAQWENPANGLSALDSFHCVIQGTALCLLLKSEQGNSEFALAWEDTVRIGAQLLAEIQPRLVMVSEGGRLDLAVPLATLLARQGLACRERRDAILVALLLLTSLTSEAAVGEVGIWRQALVRLTQGLPLEMVRRDGALVWQS</sequence>